<keyword evidence="2 5" id="KW-0238">DNA-binding</keyword>
<evidence type="ECO:0000256" key="3">
    <source>
        <dbReference type="ARBA" id="ARBA00023163"/>
    </source>
</evidence>
<evidence type="ECO:0000313" key="6">
    <source>
        <dbReference type="Proteomes" id="UP000199068"/>
    </source>
</evidence>
<dbReference type="GO" id="GO:0003700">
    <property type="term" value="F:DNA-binding transcription factor activity"/>
    <property type="evidence" value="ECO:0007669"/>
    <property type="project" value="InterPro"/>
</dbReference>
<dbReference type="PANTHER" id="PTHR43280">
    <property type="entry name" value="ARAC-FAMILY TRANSCRIPTIONAL REGULATOR"/>
    <property type="match status" value="1"/>
</dbReference>
<dbReference type="InterPro" id="IPR018062">
    <property type="entry name" value="HTH_AraC-typ_CS"/>
</dbReference>
<evidence type="ECO:0000313" key="5">
    <source>
        <dbReference type="EMBL" id="SDL72444.1"/>
    </source>
</evidence>
<keyword evidence="1" id="KW-0805">Transcription regulation</keyword>
<evidence type="ECO:0000256" key="2">
    <source>
        <dbReference type="ARBA" id="ARBA00023125"/>
    </source>
</evidence>
<dbReference type="Gene3D" id="2.60.120.10">
    <property type="entry name" value="Jelly Rolls"/>
    <property type="match status" value="1"/>
</dbReference>
<dbReference type="InterPro" id="IPR018060">
    <property type="entry name" value="HTH_AraC"/>
</dbReference>
<dbReference type="Proteomes" id="UP000199068">
    <property type="component" value="Unassembled WGS sequence"/>
</dbReference>
<evidence type="ECO:0000259" key="4">
    <source>
        <dbReference type="PROSITE" id="PS01124"/>
    </source>
</evidence>
<dbReference type="AlphaFoldDB" id="A0A1G9ME93"/>
<dbReference type="InterPro" id="IPR014710">
    <property type="entry name" value="RmlC-like_jellyroll"/>
</dbReference>
<dbReference type="InterPro" id="IPR037923">
    <property type="entry name" value="HTH-like"/>
</dbReference>
<dbReference type="SMART" id="SM00342">
    <property type="entry name" value="HTH_ARAC"/>
    <property type="match status" value="1"/>
</dbReference>
<dbReference type="PROSITE" id="PS01124">
    <property type="entry name" value="HTH_ARAC_FAMILY_2"/>
    <property type="match status" value="1"/>
</dbReference>
<proteinExistence type="predicted"/>
<name>A0A1G9ME93_9FIRM</name>
<dbReference type="Pfam" id="PF12833">
    <property type="entry name" value="HTH_18"/>
    <property type="match status" value="1"/>
</dbReference>
<dbReference type="InterPro" id="IPR009057">
    <property type="entry name" value="Homeodomain-like_sf"/>
</dbReference>
<dbReference type="PRINTS" id="PR00032">
    <property type="entry name" value="HTHARAC"/>
</dbReference>
<sequence>MFNKTTSPTFKNFGDLIYENISFDYESKFLFKNKSIKTLFLVDRNDLFIKVIKGVVMILVSSDGNTLESFIINRTLNLKKGIYFNLICVSDDCEIKISCDSKDLKSINLKEKYTYKNISPSLNINEIYTKFYQEKGLNYNFPGETHPYWELTYVDKGFLSTTVDDKKYELKQGDLIFYAPLQFHTQSTLDSSSSYLTINFNMDFNHHELLCNKVFTLQRDSYFIVSKLIEELSSNSIYSNDLSLCYLKQLIIQTLRLENSYFQSKPTTHMQQTYENNLINEIIKFIDNNLYEKLSVDTLCRHFCISSSMLHSLFKNNMDNTVKNYINDLKLNKSKELIKNSTYTLSEISEMLGFSSIHYFSKKFKSNFGISPTEYSKSIYD</sequence>
<keyword evidence="3" id="KW-0804">Transcription</keyword>
<organism evidence="5 6">
    <name type="scientific">Romboutsia lituseburensis DSM 797</name>
    <dbReference type="NCBI Taxonomy" id="1121325"/>
    <lineage>
        <taxon>Bacteria</taxon>
        <taxon>Bacillati</taxon>
        <taxon>Bacillota</taxon>
        <taxon>Clostridia</taxon>
        <taxon>Peptostreptococcales</taxon>
        <taxon>Peptostreptococcaceae</taxon>
        <taxon>Romboutsia</taxon>
    </lineage>
</organism>
<dbReference type="SUPFAM" id="SSF51215">
    <property type="entry name" value="Regulatory protein AraC"/>
    <property type="match status" value="1"/>
</dbReference>
<protein>
    <submittedName>
        <fullName evidence="5">AraC-type DNA-binding protein</fullName>
    </submittedName>
</protein>
<reference evidence="5 6" key="1">
    <citation type="submission" date="2016-10" db="EMBL/GenBank/DDBJ databases">
        <authorList>
            <person name="de Groot N.N."/>
        </authorList>
    </citation>
    <scope>NUCLEOTIDE SEQUENCE [LARGE SCALE GENOMIC DNA]</scope>
    <source>
        <strain evidence="5 6">DSM 797</strain>
    </source>
</reference>
<keyword evidence="6" id="KW-1185">Reference proteome</keyword>
<dbReference type="InterPro" id="IPR003313">
    <property type="entry name" value="AraC-bd"/>
</dbReference>
<evidence type="ECO:0000256" key="1">
    <source>
        <dbReference type="ARBA" id="ARBA00023015"/>
    </source>
</evidence>
<dbReference type="Pfam" id="PF02311">
    <property type="entry name" value="AraC_binding"/>
    <property type="match status" value="1"/>
</dbReference>
<dbReference type="Gene3D" id="1.10.10.60">
    <property type="entry name" value="Homeodomain-like"/>
    <property type="match status" value="2"/>
</dbReference>
<dbReference type="PROSITE" id="PS00041">
    <property type="entry name" value="HTH_ARAC_FAMILY_1"/>
    <property type="match status" value="1"/>
</dbReference>
<dbReference type="EMBL" id="FNGW01000003">
    <property type="protein sequence ID" value="SDL72444.1"/>
    <property type="molecule type" value="Genomic_DNA"/>
</dbReference>
<dbReference type="InterPro" id="IPR020449">
    <property type="entry name" value="Tscrpt_reg_AraC-type_HTH"/>
</dbReference>
<feature type="domain" description="HTH araC/xylS-type" evidence="4">
    <location>
        <begin position="280"/>
        <end position="378"/>
    </location>
</feature>
<dbReference type="GO" id="GO:0043565">
    <property type="term" value="F:sequence-specific DNA binding"/>
    <property type="evidence" value="ECO:0007669"/>
    <property type="project" value="InterPro"/>
</dbReference>
<dbReference type="PANTHER" id="PTHR43280:SF10">
    <property type="entry name" value="REGULATORY PROTEIN POCR"/>
    <property type="match status" value="1"/>
</dbReference>
<gene>
    <name evidence="5" type="ORF">SAMN04515677_103187</name>
</gene>
<accession>A0A1G9ME93</accession>
<dbReference type="SUPFAM" id="SSF46689">
    <property type="entry name" value="Homeodomain-like"/>
    <property type="match status" value="2"/>
</dbReference>
<dbReference type="RefSeq" id="WP_092724889.1">
    <property type="nucleotide sequence ID" value="NZ_FNGW01000003.1"/>
</dbReference>
<dbReference type="STRING" id="1121325.SAMN04515677_103187"/>